<dbReference type="Gene3D" id="1.20.140.10">
    <property type="entry name" value="Butyryl-CoA Dehydrogenase, subunit A, domain 3"/>
    <property type="match status" value="1"/>
</dbReference>
<accession>A0A838AC72</accession>
<dbReference type="GO" id="GO:0016627">
    <property type="term" value="F:oxidoreductase activity, acting on the CH-CH group of donors"/>
    <property type="evidence" value="ECO:0007669"/>
    <property type="project" value="InterPro"/>
</dbReference>
<proteinExistence type="inferred from homology"/>
<dbReference type="InterPro" id="IPR036250">
    <property type="entry name" value="AcylCo_DH-like_C"/>
</dbReference>
<keyword evidence="4 6" id="KW-0274">FAD</keyword>
<dbReference type="AlphaFoldDB" id="A0A838AC72"/>
<keyword evidence="11" id="KW-1185">Reference proteome</keyword>
<evidence type="ECO:0000256" key="6">
    <source>
        <dbReference type="RuleBase" id="RU362125"/>
    </source>
</evidence>
<evidence type="ECO:0000256" key="5">
    <source>
        <dbReference type="ARBA" id="ARBA00023002"/>
    </source>
</evidence>
<dbReference type="PANTHER" id="PTHR43292">
    <property type="entry name" value="ACYL-COA DEHYDROGENASE"/>
    <property type="match status" value="1"/>
</dbReference>
<sequence length="414" mass="45834">MTGPPTVDEYREQCRAWLTARRPSKYDGTEGVLADPDDVAVFRNMSFEDERKLLDECMAWQQAKFDAGYGAISWPAEFDGAGLTIAHERAFQEEERSFKVPSSHESLRITVNLAAPMLREVGTPWQQERFVRSFLRCDELACQLFSEPNAGSDLAGIAMTARPDGDEWVLNGTKVWSSGAQFASWGVLVARTDPDVPKHRGMTAFLLPINSPGIEVRPIRQMSGGTSFNEVFLTDVRISDDLRLGAVGQGWSVALTMLKFERAQSGSSEAVGGSLEQLLTLAKETDRVRDPAVRQRIVQVYMHERLRAVTRQRVEDARRCGKEPGSEGSIGKLAWSQGLIAIGEAAALLLGPLMIADTGRRGTYAWSEHVLGAPGFRIAGGTDEVQRNIIAERVLGLPPEPRVDRDRPWRDVPR</sequence>
<dbReference type="FunFam" id="2.40.110.10:FF:000011">
    <property type="entry name" value="Acyl-CoA dehydrogenase FadE34"/>
    <property type="match status" value="1"/>
</dbReference>
<evidence type="ECO:0000256" key="1">
    <source>
        <dbReference type="ARBA" id="ARBA00001974"/>
    </source>
</evidence>
<dbReference type="InterPro" id="IPR013786">
    <property type="entry name" value="AcylCoA_DH/ox_N"/>
</dbReference>
<evidence type="ECO:0000259" key="7">
    <source>
        <dbReference type="Pfam" id="PF00441"/>
    </source>
</evidence>
<keyword evidence="5 6" id="KW-0560">Oxidoreductase</keyword>
<evidence type="ECO:0000313" key="11">
    <source>
        <dbReference type="Proteomes" id="UP000582974"/>
    </source>
</evidence>
<dbReference type="Proteomes" id="UP000582974">
    <property type="component" value="Unassembled WGS sequence"/>
</dbReference>
<evidence type="ECO:0000259" key="9">
    <source>
        <dbReference type="Pfam" id="PF02771"/>
    </source>
</evidence>
<evidence type="ECO:0000256" key="4">
    <source>
        <dbReference type="ARBA" id="ARBA00022827"/>
    </source>
</evidence>
<dbReference type="InterPro" id="IPR006091">
    <property type="entry name" value="Acyl-CoA_Oxase/DH_mid-dom"/>
</dbReference>
<dbReference type="InterPro" id="IPR046373">
    <property type="entry name" value="Acyl-CoA_Oxase/DH_mid-dom_sf"/>
</dbReference>
<dbReference type="Gene3D" id="2.40.110.10">
    <property type="entry name" value="Butyryl-CoA Dehydrogenase, subunit A, domain 2"/>
    <property type="match status" value="1"/>
</dbReference>
<dbReference type="InterPro" id="IPR037069">
    <property type="entry name" value="AcylCoA_DH/ox_N_sf"/>
</dbReference>
<organism evidence="10 11">
    <name type="scientific">Haloechinothrix aidingensis</name>
    <dbReference type="NCBI Taxonomy" id="2752311"/>
    <lineage>
        <taxon>Bacteria</taxon>
        <taxon>Bacillati</taxon>
        <taxon>Actinomycetota</taxon>
        <taxon>Actinomycetes</taxon>
        <taxon>Pseudonocardiales</taxon>
        <taxon>Pseudonocardiaceae</taxon>
        <taxon>Haloechinothrix</taxon>
    </lineage>
</organism>
<dbReference type="InterPro" id="IPR009075">
    <property type="entry name" value="AcylCo_DH/oxidase_C"/>
</dbReference>
<evidence type="ECO:0000259" key="8">
    <source>
        <dbReference type="Pfam" id="PF02770"/>
    </source>
</evidence>
<dbReference type="Pfam" id="PF02771">
    <property type="entry name" value="Acyl-CoA_dh_N"/>
    <property type="match status" value="1"/>
</dbReference>
<feature type="domain" description="Acyl-CoA dehydrogenase/oxidase C-terminal" evidence="7">
    <location>
        <begin position="248"/>
        <end position="395"/>
    </location>
</feature>
<dbReference type="GO" id="GO:0050660">
    <property type="term" value="F:flavin adenine dinucleotide binding"/>
    <property type="evidence" value="ECO:0007669"/>
    <property type="project" value="InterPro"/>
</dbReference>
<dbReference type="GO" id="GO:0005886">
    <property type="term" value="C:plasma membrane"/>
    <property type="evidence" value="ECO:0007669"/>
    <property type="project" value="TreeGrafter"/>
</dbReference>
<dbReference type="EMBL" id="JACCKD010000005">
    <property type="protein sequence ID" value="MBA0126785.1"/>
    <property type="molecule type" value="Genomic_DNA"/>
</dbReference>
<evidence type="ECO:0000256" key="3">
    <source>
        <dbReference type="ARBA" id="ARBA00022630"/>
    </source>
</evidence>
<comment type="caution">
    <text evidence="10">The sequence shown here is derived from an EMBL/GenBank/DDBJ whole genome shotgun (WGS) entry which is preliminary data.</text>
</comment>
<dbReference type="InterPro" id="IPR009100">
    <property type="entry name" value="AcylCoA_DH/oxidase_NM_dom_sf"/>
</dbReference>
<feature type="domain" description="Acyl-CoA oxidase/dehydrogenase middle" evidence="8">
    <location>
        <begin position="142"/>
        <end position="236"/>
    </location>
</feature>
<evidence type="ECO:0000256" key="2">
    <source>
        <dbReference type="ARBA" id="ARBA00009347"/>
    </source>
</evidence>
<evidence type="ECO:0000313" key="10">
    <source>
        <dbReference type="EMBL" id="MBA0126785.1"/>
    </source>
</evidence>
<dbReference type="SUPFAM" id="SSF47203">
    <property type="entry name" value="Acyl-CoA dehydrogenase C-terminal domain-like"/>
    <property type="match status" value="1"/>
</dbReference>
<dbReference type="SUPFAM" id="SSF56645">
    <property type="entry name" value="Acyl-CoA dehydrogenase NM domain-like"/>
    <property type="match status" value="1"/>
</dbReference>
<dbReference type="InterPro" id="IPR052161">
    <property type="entry name" value="Mycobact_Acyl-CoA_DH"/>
</dbReference>
<feature type="domain" description="Acyl-CoA dehydrogenase/oxidase N-terminal" evidence="9">
    <location>
        <begin position="59"/>
        <end position="135"/>
    </location>
</feature>
<dbReference type="Gene3D" id="1.10.540.10">
    <property type="entry name" value="Acyl-CoA dehydrogenase/oxidase, N-terminal domain"/>
    <property type="match status" value="1"/>
</dbReference>
<dbReference type="Pfam" id="PF02770">
    <property type="entry name" value="Acyl-CoA_dh_M"/>
    <property type="match status" value="1"/>
</dbReference>
<reference evidence="10 11" key="1">
    <citation type="submission" date="2020-07" db="EMBL/GenBank/DDBJ databases">
        <title>Genome of Haloechinothrix sp.</title>
        <authorList>
            <person name="Tang S.-K."/>
            <person name="Yang L."/>
            <person name="Zhu W.-Y."/>
        </authorList>
    </citation>
    <scope>NUCLEOTIDE SEQUENCE [LARGE SCALE GENOMIC DNA]</scope>
    <source>
        <strain evidence="10 11">YIM 98757</strain>
    </source>
</reference>
<gene>
    <name evidence="10" type="ORF">H0B56_14640</name>
</gene>
<comment type="similarity">
    <text evidence="2 6">Belongs to the acyl-CoA dehydrogenase family.</text>
</comment>
<dbReference type="PANTHER" id="PTHR43292:SF4">
    <property type="entry name" value="ACYL-COA DEHYDROGENASE FADE34"/>
    <property type="match status" value="1"/>
</dbReference>
<comment type="cofactor">
    <cofactor evidence="1 6">
        <name>FAD</name>
        <dbReference type="ChEBI" id="CHEBI:57692"/>
    </cofactor>
</comment>
<name>A0A838AC72_9PSEU</name>
<dbReference type="Pfam" id="PF00441">
    <property type="entry name" value="Acyl-CoA_dh_1"/>
    <property type="match status" value="1"/>
</dbReference>
<keyword evidence="3 6" id="KW-0285">Flavoprotein</keyword>
<protein>
    <submittedName>
        <fullName evidence="10">Acyl-CoA dehydrogenase family protein</fullName>
    </submittedName>
</protein>